<evidence type="ECO:0000313" key="4">
    <source>
        <dbReference type="Proteomes" id="UP000288859"/>
    </source>
</evidence>
<feature type="compositionally biased region" description="Basic and acidic residues" evidence="1">
    <location>
        <begin position="666"/>
        <end position="680"/>
    </location>
</feature>
<protein>
    <submittedName>
        <fullName evidence="3">Uncharacterized protein</fullName>
    </submittedName>
</protein>
<feature type="region of interest" description="Disordered" evidence="1">
    <location>
        <begin position="198"/>
        <end position="241"/>
    </location>
</feature>
<comment type="caution">
    <text evidence="3">The sequence shown here is derived from an EMBL/GenBank/DDBJ whole genome shotgun (WGS) entry which is preliminary data.</text>
</comment>
<feature type="compositionally biased region" description="Basic and acidic residues" evidence="1">
    <location>
        <begin position="67"/>
        <end position="77"/>
    </location>
</feature>
<feature type="compositionally biased region" description="Basic and acidic residues" evidence="1">
    <location>
        <begin position="124"/>
        <end position="150"/>
    </location>
</feature>
<feature type="region of interest" description="Disordered" evidence="1">
    <location>
        <begin position="656"/>
        <end position="728"/>
    </location>
</feature>
<feature type="region of interest" description="Disordered" evidence="1">
    <location>
        <begin position="119"/>
        <end position="150"/>
    </location>
</feature>
<sequence length="1098" mass="120110">MKAIRAVISGFICCLGAPSSDGKQPVNSGDTRPKHVSTTSTNIHVPMLLCPSEPKQPEATHRMPAQDNHRKSLPDLHRRQRPSNRIQVLQREPSFDINFKFGAKSPETTDMSRLEQLGSHIRQKISEGRPSKDRSNQKTTTDESTHAQRDDLMASGSVPLADFHSSQRSAGLAEFLMSKTGSETGYDSDAKSIKIAIVSSPDTTKEQDSVKRGPSPGQTLQQDSGPTQDEPLAPTDPNTSSPISFMTAILAEKDTSPMKALQNLSVGLANGVITLPDASELEKANKMSPNVLTTNPQSERGICSVEDTEVHVLSELKRLGDTAAAAKRESLRTEPDDARDSLVSNLDLSLLQYISRFTESETVATTEADPFYNPSSVASSKLFTTTKAPPVNSNVKGITNGREKDLDSLDESDQESVHLFNMRISQNLASPSLLAVASRPTTGRTSTTQRPLGSPDDGSLHHRVSKSTQVTQHSIVEHNRRPSDPLTKLMFEGKLDRGMSQTHRRTATSTSCGLSQSSLHKRPVVDDSSSFYWSDGDVADSEDPTACSRRRNPNSIAVGGRSESISLPVTTPSDKMLQTRTEESAWFGRKGFNSDQSKSYSPDGSMRNRSLSLPEERTCLVEYTAERKRRHRTEENERFSEISASVLQTDGVHKLTEQSAQALRDAANERHAPDRLRKVELIGSGKDPPKSPRRTADKLDEDYLGRLSTTPVDDGDGSRGNPDIASKESLGVAGIVDVSNERQTTTSGVRNVQRVLGVDGENHPCTTAPKNAAGETPDPSREKLNGQRKPSLLHLGKHFNITPDKSGKEIQPKFDNPAKEAFRLWTRFPSHERAERIGSTGAKDSVAVRDFATARDADRESLQSVASLNPIKVELRAQRSWKRLTFVKRGQLEKGKSKSMTLPRHKGVDMVSSGGKRGRKGLAGRWKRLYRSNSLQIKAPNEYGVGSKESVGGSTVGYKIEDVVNIRHAASNDTVRCLNLDGASEQPHRRQRDVAGQSPNESVQTFAPLDSQPWTQVYRSCVGSLSALKSEGELGSPRENGMEHHVRDVEARELTSESTTSFVIKLEKTKEAARLKLIEQGEKMGGMGASLTSTSSVN</sequence>
<feature type="compositionally biased region" description="Polar residues" evidence="1">
    <location>
        <begin position="216"/>
        <end position="227"/>
    </location>
</feature>
<feature type="compositionally biased region" description="Polar residues" evidence="1">
    <location>
        <begin position="563"/>
        <end position="579"/>
    </location>
</feature>
<dbReference type="EMBL" id="NAJM01000009">
    <property type="protein sequence ID" value="RVX73212.1"/>
    <property type="molecule type" value="Genomic_DNA"/>
</dbReference>
<organism evidence="3 4">
    <name type="scientific">Exophiala mesophila</name>
    <name type="common">Black yeast-like fungus</name>
    <dbReference type="NCBI Taxonomy" id="212818"/>
    <lineage>
        <taxon>Eukaryota</taxon>
        <taxon>Fungi</taxon>
        <taxon>Dikarya</taxon>
        <taxon>Ascomycota</taxon>
        <taxon>Pezizomycotina</taxon>
        <taxon>Eurotiomycetes</taxon>
        <taxon>Chaetothyriomycetidae</taxon>
        <taxon>Chaetothyriales</taxon>
        <taxon>Herpotrichiellaceae</taxon>
        <taxon>Exophiala</taxon>
    </lineage>
</organism>
<feature type="compositionally biased region" description="Polar residues" evidence="1">
    <location>
        <begin position="21"/>
        <end position="43"/>
    </location>
</feature>
<proteinExistence type="predicted"/>
<accession>A0A438NBR1</accession>
<feature type="chain" id="PRO_5019427149" evidence="2">
    <location>
        <begin position="23"/>
        <end position="1098"/>
    </location>
</feature>
<evidence type="ECO:0000313" key="3">
    <source>
        <dbReference type="EMBL" id="RVX73212.1"/>
    </source>
</evidence>
<dbReference type="Proteomes" id="UP000288859">
    <property type="component" value="Unassembled WGS sequence"/>
</dbReference>
<feature type="compositionally biased region" description="Polar residues" evidence="1">
    <location>
        <begin position="593"/>
        <end position="610"/>
    </location>
</feature>
<feature type="region of interest" description="Disordered" evidence="1">
    <location>
        <begin position="983"/>
        <end position="1005"/>
    </location>
</feature>
<feature type="region of interest" description="Disordered" evidence="1">
    <location>
        <begin position="758"/>
        <end position="785"/>
    </location>
</feature>
<dbReference type="OrthoDB" id="4150782at2759"/>
<feature type="region of interest" description="Disordered" evidence="1">
    <location>
        <begin position="19"/>
        <end position="91"/>
    </location>
</feature>
<evidence type="ECO:0000256" key="1">
    <source>
        <dbReference type="SAM" id="MobiDB-lite"/>
    </source>
</evidence>
<reference evidence="3 4" key="1">
    <citation type="submission" date="2017-03" db="EMBL/GenBank/DDBJ databases">
        <title>Genomes of endolithic fungi from Antarctica.</title>
        <authorList>
            <person name="Coleine C."/>
            <person name="Masonjones S."/>
            <person name="Stajich J.E."/>
        </authorList>
    </citation>
    <scope>NUCLEOTIDE SEQUENCE [LARGE SCALE GENOMIC DNA]</scope>
    <source>
        <strain evidence="3 4">CCFEE 6314</strain>
    </source>
</reference>
<name>A0A438NBR1_EXOME</name>
<gene>
    <name evidence="3" type="ORF">B0A52_02340</name>
</gene>
<feature type="compositionally biased region" description="Polar residues" evidence="1">
    <location>
        <begin position="439"/>
        <end position="451"/>
    </location>
</feature>
<dbReference type="AlphaFoldDB" id="A0A438NBR1"/>
<evidence type="ECO:0000256" key="2">
    <source>
        <dbReference type="SAM" id="SignalP"/>
    </source>
</evidence>
<feature type="compositionally biased region" description="Basic and acidic residues" evidence="1">
    <location>
        <begin position="687"/>
        <end position="704"/>
    </location>
</feature>
<feature type="compositionally biased region" description="Polar residues" evidence="1">
    <location>
        <begin position="507"/>
        <end position="518"/>
    </location>
</feature>
<feature type="region of interest" description="Disordered" evidence="1">
    <location>
        <begin position="438"/>
        <end position="610"/>
    </location>
</feature>
<keyword evidence="2" id="KW-0732">Signal</keyword>
<feature type="signal peptide" evidence="2">
    <location>
        <begin position="1"/>
        <end position="22"/>
    </location>
</feature>